<keyword evidence="3" id="KW-1185">Reference proteome</keyword>
<feature type="compositionally biased region" description="Low complexity" evidence="1">
    <location>
        <begin position="151"/>
        <end position="167"/>
    </location>
</feature>
<dbReference type="Proteomes" id="UP000233781">
    <property type="component" value="Unassembled WGS sequence"/>
</dbReference>
<comment type="caution">
    <text evidence="2">The sequence shown here is derived from an EMBL/GenBank/DDBJ whole genome shotgun (WGS) entry which is preliminary data.</text>
</comment>
<feature type="compositionally biased region" description="Basic residues" evidence="1">
    <location>
        <begin position="238"/>
        <end position="271"/>
    </location>
</feature>
<protein>
    <submittedName>
        <fullName evidence="2">Uncharacterized protein</fullName>
    </submittedName>
</protein>
<dbReference type="EMBL" id="PJNE01000001">
    <property type="protein sequence ID" value="PKW27993.1"/>
    <property type="molecule type" value="Genomic_DNA"/>
</dbReference>
<evidence type="ECO:0000313" key="2">
    <source>
        <dbReference type="EMBL" id="PKW27993.1"/>
    </source>
</evidence>
<proteinExistence type="predicted"/>
<organism evidence="2 3">
    <name type="scientific">Phycicoccus duodecadis</name>
    <dbReference type="NCBI Taxonomy" id="173053"/>
    <lineage>
        <taxon>Bacteria</taxon>
        <taxon>Bacillati</taxon>
        <taxon>Actinomycetota</taxon>
        <taxon>Actinomycetes</taxon>
        <taxon>Micrococcales</taxon>
        <taxon>Intrasporangiaceae</taxon>
        <taxon>Phycicoccus</taxon>
    </lineage>
</organism>
<dbReference type="AlphaFoldDB" id="A0A2N3YMB1"/>
<gene>
    <name evidence="2" type="ORF">ATL31_2846</name>
</gene>
<evidence type="ECO:0000256" key="1">
    <source>
        <dbReference type="SAM" id="MobiDB-lite"/>
    </source>
</evidence>
<reference evidence="2 3" key="1">
    <citation type="submission" date="2017-12" db="EMBL/GenBank/DDBJ databases">
        <title>Sequencing the genomes of 1000 Actinobacteria strains.</title>
        <authorList>
            <person name="Klenk H.-P."/>
        </authorList>
    </citation>
    <scope>NUCLEOTIDE SEQUENCE [LARGE SCALE GENOMIC DNA]</scope>
    <source>
        <strain evidence="2 3">DSM 12806</strain>
    </source>
</reference>
<sequence>MPGRRAAPRGAHGRGLTEGDGGRCPGGRAMGPRPRWRDDSSSEGLMPAGKGAHAGSGVTCVTSGAVRAGGPRRRPSDAMARPWPGRAMLLAADQSYARPIRRGFAPESRRARRSRPVAQLPSLHISSEVRSRRRPPRAPRSADGPDARLCRGVGASVVVGAGRSSASERPAPTNGATPPDAGAPIRRSEATRRRRPPPVRERPASSCAGRVSPCRSPRRGAGSTGRSSRRCPWWRGPHCCRSRRRSRWRCPGRPRARRRPWPPRPWSRRRP</sequence>
<feature type="compositionally biased region" description="Low complexity" evidence="1">
    <location>
        <begin position="1"/>
        <end position="10"/>
    </location>
</feature>
<name>A0A2N3YMB1_9MICO</name>
<accession>A0A2N3YMB1</accession>
<feature type="region of interest" description="Disordered" evidence="1">
    <location>
        <begin position="1"/>
        <end position="271"/>
    </location>
</feature>
<evidence type="ECO:0000313" key="3">
    <source>
        <dbReference type="Proteomes" id="UP000233781"/>
    </source>
</evidence>